<name>A0ABN8P3X3_9CNID</name>
<dbReference type="Proteomes" id="UP001159405">
    <property type="component" value="Unassembled WGS sequence"/>
</dbReference>
<evidence type="ECO:0000313" key="2">
    <source>
        <dbReference type="Proteomes" id="UP001159405"/>
    </source>
</evidence>
<gene>
    <name evidence="1" type="ORF">PLOB_00035924</name>
</gene>
<keyword evidence="2" id="KW-1185">Reference proteome</keyword>
<sequence length="196" mass="22752">MKSVKFPPFAPIGSMQVQDDSKLDEIKANSHSFALQNHDITVDHDDLFQIMEERMKREECILSTSPHKKVVNAIRYAKAINSSLNSSLEKTLGLLHREFEKEFRRIVEVQQTALGEFPELERYFRSTFSGVTNKQFRRRLSEALSSKRRTEEFKRTRTRLSLPSLSPVEPISHEDNVYVPLSRSKKDSEIVYLPPI</sequence>
<accession>A0ABN8P3X3</accession>
<evidence type="ECO:0000313" key="1">
    <source>
        <dbReference type="EMBL" id="CAH3132492.1"/>
    </source>
</evidence>
<protein>
    <submittedName>
        <fullName evidence="1">Uncharacterized protein</fullName>
    </submittedName>
</protein>
<dbReference type="EMBL" id="CALNXK010000051">
    <property type="protein sequence ID" value="CAH3132492.1"/>
    <property type="molecule type" value="Genomic_DNA"/>
</dbReference>
<comment type="caution">
    <text evidence="1">The sequence shown here is derived from an EMBL/GenBank/DDBJ whole genome shotgun (WGS) entry which is preliminary data.</text>
</comment>
<proteinExistence type="predicted"/>
<organism evidence="1 2">
    <name type="scientific">Porites lobata</name>
    <dbReference type="NCBI Taxonomy" id="104759"/>
    <lineage>
        <taxon>Eukaryota</taxon>
        <taxon>Metazoa</taxon>
        <taxon>Cnidaria</taxon>
        <taxon>Anthozoa</taxon>
        <taxon>Hexacorallia</taxon>
        <taxon>Scleractinia</taxon>
        <taxon>Fungiina</taxon>
        <taxon>Poritidae</taxon>
        <taxon>Porites</taxon>
    </lineage>
</organism>
<reference evidence="1 2" key="1">
    <citation type="submission" date="2022-05" db="EMBL/GenBank/DDBJ databases">
        <authorList>
            <consortium name="Genoscope - CEA"/>
            <person name="William W."/>
        </authorList>
    </citation>
    <scope>NUCLEOTIDE SEQUENCE [LARGE SCALE GENOMIC DNA]</scope>
</reference>